<feature type="region of interest" description="Disordered" evidence="1">
    <location>
        <begin position="134"/>
        <end position="170"/>
    </location>
</feature>
<sequence length="273" mass="30224">MPLAELKNKYRKVSSIEKASKGWQDEYEVSSKQVKLYLIPHNFSIVDKDIVLGDLILPIWKIIEKVLSKQARQIHKRIRVVHLETTDDNQRIVELLIPNGAVESVLEVTVHSLSSFFLLHVLSSLSLSSFVPHALSSPPPTPNVPHPHLPHQHIPHANDDPPEAPKDSSHGLCRFQQLERHVERARRREDAQLRRDKPLILSALALQNDPLPLPPPPPPSTPMTSSPTSTASSPRSAGSSSTKASPPPQPPAAGEGTRHRGPRQARHRGGPRS</sequence>
<evidence type="ECO:0000313" key="2">
    <source>
        <dbReference type="EMBL" id="CAD1823570.1"/>
    </source>
</evidence>
<organism evidence="2">
    <name type="scientific">Ananas comosus var. bracteatus</name>
    <name type="common">red pineapple</name>
    <dbReference type="NCBI Taxonomy" id="296719"/>
    <lineage>
        <taxon>Eukaryota</taxon>
        <taxon>Viridiplantae</taxon>
        <taxon>Streptophyta</taxon>
        <taxon>Embryophyta</taxon>
        <taxon>Tracheophyta</taxon>
        <taxon>Spermatophyta</taxon>
        <taxon>Magnoliopsida</taxon>
        <taxon>Liliopsida</taxon>
        <taxon>Poales</taxon>
        <taxon>Bromeliaceae</taxon>
        <taxon>Bromelioideae</taxon>
        <taxon>Ananas</taxon>
    </lineage>
</organism>
<dbReference type="AlphaFoldDB" id="A0A6V7NYA1"/>
<dbReference type="InterPro" id="IPR026741">
    <property type="entry name" value="SNO"/>
</dbReference>
<feature type="compositionally biased region" description="Basic and acidic residues" evidence="1">
    <location>
        <begin position="156"/>
        <end position="169"/>
    </location>
</feature>
<dbReference type="GO" id="GO:0042393">
    <property type="term" value="F:histone binding"/>
    <property type="evidence" value="ECO:0007669"/>
    <property type="project" value="TreeGrafter"/>
</dbReference>
<gene>
    <name evidence="2" type="ORF">CB5_LOCUS6781</name>
</gene>
<dbReference type="GO" id="GO:0031490">
    <property type="term" value="F:chromatin DNA binding"/>
    <property type="evidence" value="ECO:0007669"/>
    <property type="project" value="TreeGrafter"/>
</dbReference>
<dbReference type="PANTHER" id="PTHR12706:SF13">
    <property type="entry name" value="PROTEIN FORGETTER 1"/>
    <property type="match status" value="1"/>
</dbReference>
<feature type="compositionally biased region" description="Basic residues" evidence="1">
    <location>
        <begin position="259"/>
        <end position="273"/>
    </location>
</feature>
<accession>A0A6V7NYA1</accession>
<feature type="compositionally biased region" description="Pro residues" evidence="1">
    <location>
        <begin position="137"/>
        <end position="147"/>
    </location>
</feature>
<feature type="compositionally biased region" description="Pro residues" evidence="1">
    <location>
        <begin position="211"/>
        <end position="221"/>
    </location>
</feature>
<dbReference type="PANTHER" id="PTHR12706">
    <property type="entry name" value="STRAWBERRY NOTCH-RELATED"/>
    <property type="match status" value="1"/>
</dbReference>
<name>A0A6V7NYA1_ANACO</name>
<proteinExistence type="predicted"/>
<reference evidence="2" key="1">
    <citation type="submission" date="2020-07" db="EMBL/GenBank/DDBJ databases">
        <authorList>
            <person name="Lin J."/>
        </authorList>
    </citation>
    <scope>NUCLEOTIDE SEQUENCE</scope>
</reference>
<protein>
    <submittedName>
        <fullName evidence="2">Uncharacterized protein</fullName>
    </submittedName>
</protein>
<feature type="region of interest" description="Disordered" evidence="1">
    <location>
        <begin position="206"/>
        <end position="273"/>
    </location>
</feature>
<evidence type="ECO:0000256" key="1">
    <source>
        <dbReference type="SAM" id="MobiDB-lite"/>
    </source>
</evidence>
<dbReference type="GO" id="GO:0005634">
    <property type="term" value="C:nucleus"/>
    <property type="evidence" value="ECO:0007669"/>
    <property type="project" value="TreeGrafter"/>
</dbReference>
<dbReference type="EMBL" id="LR862143">
    <property type="protein sequence ID" value="CAD1823570.1"/>
    <property type="molecule type" value="Genomic_DNA"/>
</dbReference>
<dbReference type="GO" id="GO:0006355">
    <property type="term" value="P:regulation of DNA-templated transcription"/>
    <property type="evidence" value="ECO:0007669"/>
    <property type="project" value="InterPro"/>
</dbReference>
<feature type="compositionally biased region" description="Low complexity" evidence="1">
    <location>
        <begin position="222"/>
        <end position="244"/>
    </location>
</feature>